<dbReference type="InterPro" id="IPR000421">
    <property type="entry name" value="FA58C"/>
</dbReference>
<dbReference type="PANTHER" id="PTHR47406:SF2">
    <property type="entry name" value="ALPHA GLUCURONIDASE N-TERMINAL DOMAIN-CONTAINING PROTEIN"/>
    <property type="match status" value="1"/>
</dbReference>
<dbReference type="InterPro" id="IPR029018">
    <property type="entry name" value="Hex-like_dom2"/>
</dbReference>
<evidence type="ECO:0000259" key="3">
    <source>
        <dbReference type="Pfam" id="PF00754"/>
    </source>
</evidence>
<dbReference type="SUPFAM" id="SSF49785">
    <property type="entry name" value="Galactose-binding domain-like"/>
    <property type="match status" value="1"/>
</dbReference>
<feature type="signal peptide" evidence="2">
    <location>
        <begin position="1"/>
        <end position="24"/>
    </location>
</feature>
<dbReference type="AlphaFoldDB" id="A0A327RFY5"/>
<reference evidence="4 5" key="1">
    <citation type="submission" date="2018-06" db="EMBL/GenBank/DDBJ databases">
        <title>Genomic Encyclopedia of Archaeal and Bacterial Type Strains, Phase II (KMG-II): from individual species to whole genera.</title>
        <authorList>
            <person name="Goeker M."/>
        </authorList>
    </citation>
    <scope>NUCLEOTIDE SEQUENCE [LARGE SCALE GENOMIC DNA]</scope>
    <source>
        <strain evidence="4 5">DSM 23522</strain>
    </source>
</reference>
<gene>
    <name evidence="4" type="ORF">LV92_00501</name>
</gene>
<dbReference type="SUPFAM" id="SSF55545">
    <property type="entry name" value="beta-N-acetylhexosaminidase-like domain"/>
    <property type="match status" value="1"/>
</dbReference>
<organism evidence="4 5">
    <name type="scientific">Arenibacter echinorum</name>
    <dbReference type="NCBI Taxonomy" id="440515"/>
    <lineage>
        <taxon>Bacteria</taxon>
        <taxon>Pseudomonadati</taxon>
        <taxon>Bacteroidota</taxon>
        <taxon>Flavobacteriia</taxon>
        <taxon>Flavobacteriales</taxon>
        <taxon>Flavobacteriaceae</taxon>
        <taxon>Arenibacter</taxon>
    </lineage>
</organism>
<sequence length="747" mass="85506">MKILKANFKILSLLLILSILTSCNRDGIELVYDSQSNYEIVFMGSATESQYKSAEILQRYLQEISGVELELVDESSQDLNKNKIYVGIIKGEDLKQQEIAIRTENKDLYILGGSDRATKYAVYEFLERYLGCRWYAPEVEKIPTSKTIDLPALDYVYTPDITTRTVHSRLFYDNPLYAEQQKVTQESFPTYVPSARVHTFHKFLPEEKFYKPHPEYFALRGDQRLPTQLCLTNPDVLAIVKDSVASLFEQYPRSKVISVSQDDNQQHCQCDNCSKIDEEEGSTSGTMIRFVNEVAADFPDKMISTLAYQYTRKPSKTRPLENVLITLTSIECDRSAPIAEKCADFANDIVGWGKLTQNIRIWDYTTQFTNFFAPFPNIHTLQPNIQLFRDNNAKWIFEQHSNNPSELFELRSYIIAKLLWNPDQNFDALLTDFTTGYYEEAGIYIKEYIDGIHAKLEEDKDFFLFLYGDPSEAFSSYLSPEMLLKYSQLFDAAEKAVAKKPEILARVKVARLGVDFAELEASRKNITDRYSLLIPNEDGKKIINPLVTTLLDNFKAITAKNNITLMNEMGFTVTEYLANYMSALEVIRMPNVAMGKKVVTVTKPKKYAKEDPMALTDGALGGSSFYANWLGYEGNDMEVVVDLGKPMNINTISLAFLQVTNHVVFFPEKVTYSGSLDNQYFESFGTINNPFPLTKDSKVNDIQFFKLDFDKRNTRYVKVRATNTKTPYWHHAAGLPSWIFADEIIIN</sequence>
<dbReference type="Pfam" id="PF16126">
    <property type="entry name" value="DUF4838"/>
    <property type="match status" value="1"/>
</dbReference>
<proteinExistence type="predicted"/>
<keyword evidence="1" id="KW-0378">Hydrolase</keyword>
<dbReference type="PROSITE" id="PS51257">
    <property type="entry name" value="PROKAR_LIPOPROTEIN"/>
    <property type="match status" value="1"/>
</dbReference>
<keyword evidence="2" id="KW-0732">Signal</keyword>
<comment type="caution">
    <text evidence="4">The sequence shown here is derived from an EMBL/GenBank/DDBJ whole genome shotgun (WGS) entry which is preliminary data.</text>
</comment>
<evidence type="ECO:0000256" key="1">
    <source>
        <dbReference type="ARBA" id="ARBA00022801"/>
    </source>
</evidence>
<evidence type="ECO:0000313" key="5">
    <source>
        <dbReference type="Proteomes" id="UP000249696"/>
    </source>
</evidence>
<evidence type="ECO:0000256" key="2">
    <source>
        <dbReference type="SAM" id="SignalP"/>
    </source>
</evidence>
<dbReference type="EMBL" id="QLLN01000001">
    <property type="protein sequence ID" value="RAJ15799.1"/>
    <property type="molecule type" value="Genomic_DNA"/>
</dbReference>
<dbReference type="Gene3D" id="2.60.120.260">
    <property type="entry name" value="Galactose-binding domain-like"/>
    <property type="match status" value="1"/>
</dbReference>
<accession>A0A327RFY5</accession>
<name>A0A327RFY5_9FLAO</name>
<dbReference type="InterPro" id="IPR032287">
    <property type="entry name" value="DUF4838"/>
</dbReference>
<keyword evidence="5" id="KW-1185">Reference proteome</keyword>
<dbReference type="GO" id="GO:0005975">
    <property type="term" value="P:carbohydrate metabolic process"/>
    <property type="evidence" value="ECO:0007669"/>
    <property type="project" value="UniProtKB-ARBA"/>
</dbReference>
<dbReference type="PANTHER" id="PTHR47406">
    <property type="entry name" value="COAGULATION FACTOR 5/8 TYPE, C-TERMINAL"/>
    <property type="match status" value="1"/>
</dbReference>
<dbReference type="InterPro" id="IPR008979">
    <property type="entry name" value="Galactose-bd-like_sf"/>
</dbReference>
<dbReference type="Gene3D" id="3.30.379.10">
    <property type="entry name" value="Chitobiase/beta-hexosaminidase domain 2-like"/>
    <property type="match status" value="1"/>
</dbReference>
<evidence type="ECO:0000313" key="4">
    <source>
        <dbReference type="EMBL" id="RAJ15799.1"/>
    </source>
</evidence>
<dbReference type="Proteomes" id="UP000249696">
    <property type="component" value="Unassembled WGS sequence"/>
</dbReference>
<dbReference type="Pfam" id="PF00754">
    <property type="entry name" value="F5_F8_type_C"/>
    <property type="match status" value="1"/>
</dbReference>
<protein>
    <submittedName>
        <fullName evidence="4">F5/8 type C domain-containing protein</fullName>
    </submittedName>
</protein>
<feature type="domain" description="F5/8 type C" evidence="3">
    <location>
        <begin position="610"/>
        <end position="727"/>
    </location>
</feature>
<dbReference type="GO" id="GO:0016787">
    <property type="term" value="F:hydrolase activity"/>
    <property type="evidence" value="ECO:0007669"/>
    <property type="project" value="UniProtKB-KW"/>
</dbReference>
<dbReference type="OrthoDB" id="1099022at2"/>
<dbReference type="RefSeq" id="WP_111622082.1">
    <property type="nucleotide sequence ID" value="NZ_QLLN01000001.1"/>
</dbReference>
<feature type="chain" id="PRO_5016370720" evidence="2">
    <location>
        <begin position="25"/>
        <end position="747"/>
    </location>
</feature>